<gene>
    <name evidence="5" type="ORF">SNE40_023173</name>
</gene>
<evidence type="ECO:0000256" key="2">
    <source>
        <dbReference type="SAM" id="SignalP"/>
    </source>
</evidence>
<evidence type="ECO:0000259" key="4">
    <source>
        <dbReference type="Pfam" id="PF23558"/>
    </source>
</evidence>
<evidence type="ECO:0000313" key="6">
    <source>
        <dbReference type="Proteomes" id="UP001347796"/>
    </source>
</evidence>
<evidence type="ECO:0000256" key="1">
    <source>
        <dbReference type="SAM" id="MobiDB-lite"/>
    </source>
</evidence>
<dbReference type="GO" id="GO:0004656">
    <property type="term" value="F:procollagen-proline 4-dioxygenase activity"/>
    <property type="evidence" value="ECO:0007669"/>
    <property type="project" value="InterPro"/>
</dbReference>
<dbReference type="Pfam" id="PF08336">
    <property type="entry name" value="P4Ha_N"/>
    <property type="match status" value="1"/>
</dbReference>
<feature type="domain" description="Prolyl 4-hydroxylase N-terminal" evidence="3">
    <location>
        <begin position="88"/>
        <end position="200"/>
    </location>
</feature>
<dbReference type="Gene3D" id="1.25.40.10">
    <property type="entry name" value="Tetratricopeptide repeat domain"/>
    <property type="match status" value="1"/>
</dbReference>
<keyword evidence="6" id="KW-1185">Reference proteome</keyword>
<keyword evidence="2" id="KW-0732">Signal</keyword>
<sequence length="545" mass="64172">MKLVLLLLGILIPVYGQIFINQQKWSLTLTTQANLEKIYHVEEELLQTFSIFLRQEQFYHKLDKKRSPDDDDDDEEEKHEHAHAHNASKSHLEDVKKNIELLENAKRVHKIVSNRVMNYISHPINVYHMLRRVRTINTAVTGVFENKACKAWKMPELTYRLQNINSSVPTEEHFENVAYDLVMLQHIYNLTENDLFSGNLFNQSSIEPLSPRDIYDIARIAYKRQDYYYAIRWARYLTELFNTYDVPDDRYGFSMKNLFAIMSSSYYPLKQYKSAMISAQMILRLDPDNKLAQVNEKFFEKLIDQDKKIPLRRIPPGDKTRRKYEAMCRGTLKKPAKLAKQYKCKYQRGKNLFIYHKMEVMNMKPKIIVFHDVFNRDIGDAVAYLGYKPLSEASYKNRMYFQSPHFTSIPRDRTRTQWVKELTNRLEALPMTSTKPYTQGILEVRNIGFEGMYYDIADAKNWVPKLGGGNTASMFAFLKDVKAGGEMVFPYHRVRITPRLGSVVYYLASRSFMMVCPVAYGTEWLSVMSFYEQPKYGFCRDHERP</sequence>
<organism evidence="5 6">
    <name type="scientific">Patella caerulea</name>
    <name type="common">Rayed Mediterranean limpet</name>
    <dbReference type="NCBI Taxonomy" id="87958"/>
    <lineage>
        <taxon>Eukaryota</taxon>
        <taxon>Metazoa</taxon>
        <taxon>Spiralia</taxon>
        <taxon>Lophotrochozoa</taxon>
        <taxon>Mollusca</taxon>
        <taxon>Gastropoda</taxon>
        <taxon>Patellogastropoda</taxon>
        <taxon>Patelloidea</taxon>
        <taxon>Patellidae</taxon>
        <taxon>Patella</taxon>
    </lineage>
</organism>
<dbReference type="InterPro" id="IPR013547">
    <property type="entry name" value="P4H_N"/>
</dbReference>
<feature type="signal peptide" evidence="2">
    <location>
        <begin position="1"/>
        <end position="16"/>
    </location>
</feature>
<dbReference type="AlphaFoldDB" id="A0AAN8IYE5"/>
<dbReference type="InterPro" id="IPR059068">
    <property type="entry name" value="TPR_P4H"/>
</dbReference>
<dbReference type="Pfam" id="PF23558">
    <property type="entry name" value="TPR_P4H"/>
    <property type="match status" value="1"/>
</dbReference>
<comment type="caution">
    <text evidence="5">The sequence shown here is derived from an EMBL/GenBank/DDBJ whole genome shotgun (WGS) entry which is preliminary data.</text>
</comment>
<dbReference type="EMBL" id="JAZGQO010000021">
    <property type="protein sequence ID" value="KAK6166504.1"/>
    <property type="molecule type" value="Genomic_DNA"/>
</dbReference>
<evidence type="ECO:0000313" key="5">
    <source>
        <dbReference type="EMBL" id="KAK6166504.1"/>
    </source>
</evidence>
<dbReference type="Gene3D" id="2.60.120.620">
    <property type="entry name" value="q2cbj1_9rhob like domain"/>
    <property type="match status" value="1"/>
</dbReference>
<dbReference type="InterPro" id="IPR011990">
    <property type="entry name" value="TPR-like_helical_dom_sf"/>
</dbReference>
<evidence type="ECO:0000259" key="3">
    <source>
        <dbReference type="Pfam" id="PF08336"/>
    </source>
</evidence>
<dbReference type="Proteomes" id="UP001347796">
    <property type="component" value="Unassembled WGS sequence"/>
</dbReference>
<feature type="chain" id="PRO_5042850566" evidence="2">
    <location>
        <begin position="17"/>
        <end position="545"/>
    </location>
</feature>
<proteinExistence type="predicted"/>
<reference evidence="5 6" key="1">
    <citation type="submission" date="2024-01" db="EMBL/GenBank/DDBJ databases">
        <title>The genome of the rayed Mediterranean limpet Patella caerulea (Linnaeus, 1758).</title>
        <authorList>
            <person name="Anh-Thu Weber A."/>
            <person name="Halstead-Nussloch G."/>
        </authorList>
    </citation>
    <scope>NUCLEOTIDE SEQUENCE [LARGE SCALE GENOMIC DNA]</scope>
    <source>
        <strain evidence="5">AATW-2023a</strain>
        <tissue evidence="5">Whole specimen</tissue>
    </source>
</reference>
<name>A0AAN8IYE5_PATCE</name>
<feature type="domain" description="Prolyl 4-hydroxylase peptide-substrate-binding" evidence="4">
    <location>
        <begin position="212"/>
        <end position="304"/>
    </location>
</feature>
<protein>
    <submittedName>
        <fullName evidence="5">Uncharacterized protein</fullName>
    </submittedName>
</protein>
<feature type="region of interest" description="Disordered" evidence="1">
    <location>
        <begin position="64"/>
        <end position="91"/>
    </location>
</feature>
<accession>A0AAN8IYE5</accession>
<dbReference type="GO" id="GO:0005783">
    <property type="term" value="C:endoplasmic reticulum"/>
    <property type="evidence" value="ECO:0007669"/>
    <property type="project" value="InterPro"/>
</dbReference>
<dbReference type="SUPFAM" id="SSF48452">
    <property type="entry name" value="TPR-like"/>
    <property type="match status" value="1"/>
</dbReference>